<dbReference type="Gene3D" id="1.10.260.40">
    <property type="entry name" value="lambda repressor-like DNA-binding domains"/>
    <property type="match status" value="1"/>
</dbReference>
<dbReference type="InterPro" id="IPR028082">
    <property type="entry name" value="Peripla_BP_I"/>
</dbReference>
<proteinExistence type="predicted"/>
<dbReference type="InterPro" id="IPR010982">
    <property type="entry name" value="Lambda_DNA-bd_dom_sf"/>
</dbReference>
<evidence type="ECO:0000256" key="2">
    <source>
        <dbReference type="ARBA" id="ARBA00023125"/>
    </source>
</evidence>
<feature type="domain" description="HTH lacI-type" evidence="4">
    <location>
        <begin position="9"/>
        <end position="51"/>
    </location>
</feature>
<name>A0A438MIR2_9ACTN</name>
<dbReference type="RefSeq" id="WP_127937490.1">
    <property type="nucleotide sequence ID" value="NZ_SAUN01000001.1"/>
</dbReference>
<reference evidence="5 6" key="1">
    <citation type="submission" date="2019-01" db="EMBL/GenBank/DDBJ databases">
        <title>Sequencing the genomes of 1000 actinobacteria strains.</title>
        <authorList>
            <person name="Klenk H.-P."/>
        </authorList>
    </citation>
    <scope>NUCLEOTIDE SEQUENCE [LARGE SCALE GENOMIC DNA]</scope>
    <source>
        <strain evidence="5 6">DSM 43925</strain>
    </source>
</reference>
<dbReference type="EMBL" id="SAUN01000001">
    <property type="protein sequence ID" value="RVX45792.1"/>
    <property type="molecule type" value="Genomic_DNA"/>
</dbReference>
<accession>A0A438MIR2</accession>
<dbReference type="AlphaFoldDB" id="A0A438MIR2"/>
<dbReference type="PANTHER" id="PTHR30146:SF153">
    <property type="entry name" value="LACTOSE OPERON REPRESSOR"/>
    <property type="match status" value="1"/>
</dbReference>
<dbReference type="PROSITE" id="PS50932">
    <property type="entry name" value="HTH_LACI_2"/>
    <property type="match status" value="1"/>
</dbReference>
<dbReference type="Pfam" id="PF00356">
    <property type="entry name" value="LacI"/>
    <property type="match status" value="1"/>
</dbReference>
<dbReference type="CDD" id="cd01392">
    <property type="entry name" value="HTH_LacI"/>
    <property type="match status" value="1"/>
</dbReference>
<dbReference type="Pfam" id="PF13377">
    <property type="entry name" value="Peripla_BP_3"/>
    <property type="match status" value="1"/>
</dbReference>
<evidence type="ECO:0000313" key="6">
    <source>
        <dbReference type="Proteomes" id="UP000284824"/>
    </source>
</evidence>
<dbReference type="GO" id="GO:0000976">
    <property type="term" value="F:transcription cis-regulatory region binding"/>
    <property type="evidence" value="ECO:0007669"/>
    <property type="project" value="TreeGrafter"/>
</dbReference>
<dbReference type="OrthoDB" id="3510266at2"/>
<keyword evidence="2" id="KW-0238">DNA-binding</keyword>
<dbReference type="InterPro" id="IPR046335">
    <property type="entry name" value="LacI/GalR-like_sensor"/>
</dbReference>
<organism evidence="5 6">
    <name type="scientific">Nonomuraea polychroma</name>
    <dbReference type="NCBI Taxonomy" id="46176"/>
    <lineage>
        <taxon>Bacteria</taxon>
        <taxon>Bacillati</taxon>
        <taxon>Actinomycetota</taxon>
        <taxon>Actinomycetes</taxon>
        <taxon>Streptosporangiales</taxon>
        <taxon>Streptosporangiaceae</taxon>
        <taxon>Nonomuraea</taxon>
    </lineage>
</organism>
<keyword evidence="6" id="KW-1185">Reference proteome</keyword>
<gene>
    <name evidence="5" type="ORF">EDD27_8612</name>
</gene>
<dbReference type="SUPFAM" id="SSF47413">
    <property type="entry name" value="lambda repressor-like DNA-binding domains"/>
    <property type="match status" value="1"/>
</dbReference>
<evidence type="ECO:0000259" key="4">
    <source>
        <dbReference type="PROSITE" id="PS50932"/>
    </source>
</evidence>
<dbReference type="SMART" id="SM00354">
    <property type="entry name" value="HTH_LACI"/>
    <property type="match status" value="1"/>
</dbReference>
<keyword evidence="1" id="KW-0805">Transcription regulation</keyword>
<evidence type="ECO:0000256" key="3">
    <source>
        <dbReference type="ARBA" id="ARBA00023163"/>
    </source>
</evidence>
<comment type="caution">
    <text evidence="5">The sequence shown here is derived from an EMBL/GenBank/DDBJ whole genome shotgun (WGS) entry which is preliminary data.</text>
</comment>
<evidence type="ECO:0000256" key="1">
    <source>
        <dbReference type="ARBA" id="ARBA00023015"/>
    </source>
</evidence>
<sequence>MARRRSGKVTVRAIATEAGVSIATVSRVMNGHDYVAPETRALVQEALDRLGSTAVIPGSASEDRPAGAVYVRCPYLLTDYFGMIVSSVAETLDLHGRRLILSAGDAAREASVISGLPDDPDIAGAIFIVPSETNEELEELRAQGFPFVVIDPRLQPPRDIASVAASHFAGARNLTAHLIELGHRRIGVIGGPQEWLASEYRLAGHASALADAGLLTSPELIVRNREPVTDWGYDSARRLLDLPERPTAIVAFNDKSAVGALRAAFEHGLRVPEDLSITGFDDLYLSLSTLPRLTTVRQPLEEMGRMAVTLLMRLIAGHTVEALHIELATHLVIRDSTGPAPAPR</sequence>
<dbReference type="InterPro" id="IPR000843">
    <property type="entry name" value="HTH_LacI"/>
</dbReference>
<dbReference type="GO" id="GO:0003700">
    <property type="term" value="F:DNA-binding transcription factor activity"/>
    <property type="evidence" value="ECO:0007669"/>
    <property type="project" value="TreeGrafter"/>
</dbReference>
<dbReference type="Gene3D" id="3.40.50.2300">
    <property type="match status" value="2"/>
</dbReference>
<dbReference type="PANTHER" id="PTHR30146">
    <property type="entry name" value="LACI-RELATED TRANSCRIPTIONAL REPRESSOR"/>
    <property type="match status" value="1"/>
</dbReference>
<protein>
    <submittedName>
        <fullName evidence="5">LacI family transcriptional regulator</fullName>
    </submittedName>
</protein>
<dbReference type="Proteomes" id="UP000284824">
    <property type="component" value="Unassembled WGS sequence"/>
</dbReference>
<evidence type="ECO:0000313" key="5">
    <source>
        <dbReference type="EMBL" id="RVX45792.1"/>
    </source>
</evidence>
<dbReference type="SUPFAM" id="SSF53822">
    <property type="entry name" value="Periplasmic binding protein-like I"/>
    <property type="match status" value="1"/>
</dbReference>
<keyword evidence="3" id="KW-0804">Transcription</keyword>